<dbReference type="EMBL" id="AP018817">
    <property type="protein sequence ID" value="BBF70447.1"/>
    <property type="molecule type" value="Genomic_DNA"/>
</dbReference>
<sequence>MAFPIRLPLHEKDGIMRDEYDDRLRHDGREQINDGIDRLLAKIMQAFRVLHAIHWSSPWAASERRCRN</sequence>
<protein>
    <submittedName>
        <fullName evidence="1">Uncharacterized protein</fullName>
    </submittedName>
</protein>
<keyword evidence="2" id="KW-1185">Reference proteome</keyword>
<reference evidence="1" key="1">
    <citation type="submission" date="2018-07" db="EMBL/GenBank/DDBJ databases">
        <title>Complete genome sequence of Sphingomonas bisphenolicum strain AO1, a bisphenol A degradative bacterium isolated from Japanese farm field.</title>
        <authorList>
            <person name="Murakami M."/>
            <person name="Koh M."/>
            <person name="Koba S."/>
            <person name="Matsumura Y."/>
        </authorList>
    </citation>
    <scope>NUCLEOTIDE SEQUENCE</scope>
    <source>
        <strain evidence="1">AO1</strain>
    </source>
</reference>
<dbReference type="RefSeq" id="WP_261934792.1">
    <property type="nucleotide sequence ID" value="NZ_AP018817.1"/>
</dbReference>
<gene>
    <name evidence="1" type="ORF">SBA_ch1_26470</name>
</gene>
<name>A0ABN5WHA9_9SPHN</name>
<evidence type="ECO:0000313" key="1">
    <source>
        <dbReference type="EMBL" id="BBF70447.1"/>
    </source>
</evidence>
<organism evidence="1 2">
    <name type="scientific">Sphingomonas bisphenolicum</name>
    <dbReference type="NCBI Taxonomy" id="296544"/>
    <lineage>
        <taxon>Bacteria</taxon>
        <taxon>Pseudomonadati</taxon>
        <taxon>Pseudomonadota</taxon>
        <taxon>Alphaproteobacteria</taxon>
        <taxon>Sphingomonadales</taxon>
        <taxon>Sphingomonadaceae</taxon>
        <taxon>Sphingomonas</taxon>
    </lineage>
</organism>
<evidence type="ECO:0000313" key="2">
    <source>
        <dbReference type="Proteomes" id="UP001059971"/>
    </source>
</evidence>
<accession>A0ABN5WHA9</accession>
<dbReference type="Proteomes" id="UP001059971">
    <property type="component" value="Chromosome 1"/>
</dbReference>
<proteinExistence type="predicted"/>